<dbReference type="EMBL" id="AFOC01000006">
    <property type="protein sequence ID" value="EGV52591.1"/>
    <property type="molecule type" value="Genomic_DNA"/>
</dbReference>
<comment type="caution">
    <text evidence="1">The sequence shown here is derived from an EMBL/GenBank/DDBJ whole genome shotgun (WGS) entry which is preliminary data.</text>
</comment>
<sequence>MMLRAELDVGSQEIPVRVAQIFPMADAQRHTVTIKFDLPQGVSAPGMYAKVQVPDFNAPTRSNPVIPSSAIRYNGSLPGVYVIGEDDKPMLRLIRVGEELPGGYTMVLSGLRAGEQVLRNPGVGVSAGWTQPQR</sequence>
<reference evidence="1" key="1">
    <citation type="journal article" date="2011" name="ISME J.">
        <title>The endosymbionts of the deep-sea tubeworms Riftia pachyptila and Tevnia jerichonana share an identical physiology as revealed by proteogenomic analyses.</title>
        <authorList>
            <person name="Gardebrecht A."/>
            <person name="Markert S."/>
            <person name="Felbeck H."/>
            <person name="Thuermer A."/>
            <person name="Albrecht D."/>
            <person name="Wollherr A."/>
            <person name="Kabisch J."/>
            <person name="Lehmann R."/>
            <person name="Daniel R."/>
            <person name="Liesegang H."/>
            <person name="Hecker M."/>
            <person name="Sievert S.M."/>
            <person name="Schweder T."/>
        </authorList>
    </citation>
    <scope>NUCLEOTIDE SEQUENCE [LARGE SCALE GENOMIC DNA]</scope>
</reference>
<dbReference type="PANTHER" id="PTHR30469">
    <property type="entry name" value="MULTIDRUG RESISTANCE PROTEIN MDTA"/>
    <property type="match status" value="1"/>
</dbReference>
<dbReference type="Gene3D" id="2.40.420.20">
    <property type="match status" value="1"/>
</dbReference>
<dbReference type="AlphaFoldDB" id="G2D9Y8"/>
<evidence type="ECO:0000313" key="1">
    <source>
        <dbReference type="EMBL" id="EGV52591.1"/>
    </source>
</evidence>
<name>G2D9Y8_9GAMM</name>
<evidence type="ECO:0000313" key="2">
    <source>
        <dbReference type="Proteomes" id="UP000004491"/>
    </source>
</evidence>
<keyword evidence="2" id="KW-1185">Reference proteome</keyword>
<dbReference type="Proteomes" id="UP000004491">
    <property type="component" value="Unassembled WGS sequence"/>
</dbReference>
<proteinExistence type="predicted"/>
<accession>G2D9Y8</accession>
<protein>
    <submittedName>
        <fullName evidence="1">Efflux transporter, RND family</fullName>
    </submittedName>
</protein>
<dbReference type="GO" id="GO:1990281">
    <property type="term" value="C:efflux pump complex"/>
    <property type="evidence" value="ECO:0007669"/>
    <property type="project" value="TreeGrafter"/>
</dbReference>
<dbReference type="PANTHER" id="PTHR30469:SF18">
    <property type="entry name" value="RESISTANCE-NODULATION-CELL DIVISION (RND) EFFLUX MEMBRANE FUSION PROTEIN-RELATED"/>
    <property type="match status" value="1"/>
</dbReference>
<dbReference type="GO" id="GO:0015562">
    <property type="term" value="F:efflux transmembrane transporter activity"/>
    <property type="evidence" value="ECO:0007669"/>
    <property type="project" value="TreeGrafter"/>
</dbReference>
<organism evidence="1 2">
    <name type="scientific">endosymbiont of Riftia pachyptila</name>
    <name type="common">vent Ph05</name>
    <dbReference type="NCBI Taxonomy" id="1048808"/>
    <lineage>
        <taxon>Bacteria</taxon>
        <taxon>Pseudomonadati</taxon>
        <taxon>Pseudomonadota</taxon>
        <taxon>Gammaproteobacteria</taxon>
        <taxon>sulfur-oxidizing symbionts</taxon>
    </lineage>
</organism>
<gene>
    <name evidence="1" type="ORF">Rifp1Sym_af00370</name>
</gene>